<evidence type="ECO:0000313" key="11">
    <source>
        <dbReference type="EMBL" id="VFK00909.1"/>
    </source>
</evidence>
<keyword evidence="6" id="KW-0460">Magnesium</keyword>
<keyword evidence="2" id="KW-1277">Toxin-antitoxin system</keyword>
<dbReference type="GO" id="GO:0004518">
    <property type="term" value="F:nuclease activity"/>
    <property type="evidence" value="ECO:0007669"/>
    <property type="project" value="UniProtKB-KW"/>
</dbReference>
<evidence type="ECO:0000256" key="3">
    <source>
        <dbReference type="ARBA" id="ARBA00022722"/>
    </source>
</evidence>
<dbReference type="PANTHER" id="PTHR33653">
    <property type="entry name" value="RIBONUCLEASE VAPC2"/>
    <property type="match status" value="1"/>
</dbReference>
<feature type="domain" description="PIN" evidence="8">
    <location>
        <begin position="4"/>
        <end position="105"/>
    </location>
</feature>
<dbReference type="InterPro" id="IPR029060">
    <property type="entry name" value="PIN-like_dom_sf"/>
</dbReference>
<evidence type="ECO:0000256" key="4">
    <source>
        <dbReference type="ARBA" id="ARBA00022723"/>
    </source>
</evidence>
<keyword evidence="4" id="KW-0479">Metal-binding</keyword>
<dbReference type="Gene3D" id="3.40.50.1010">
    <property type="entry name" value="5'-nuclease"/>
    <property type="match status" value="1"/>
</dbReference>
<protein>
    <recommendedName>
        <fullName evidence="8">PIN domain-containing protein</fullName>
    </recommendedName>
</protein>
<keyword evidence="5" id="KW-0378">Hydrolase</keyword>
<dbReference type="GO" id="GO:0046872">
    <property type="term" value="F:metal ion binding"/>
    <property type="evidence" value="ECO:0007669"/>
    <property type="project" value="UniProtKB-KW"/>
</dbReference>
<accession>A0A450ULR3</accession>
<comment type="similarity">
    <text evidence="7">Belongs to the PINc/VapC protein family.</text>
</comment>
<dbReference type="InterPro" id="IPR002716">
    <property type="entry name" value="PIN_dom"/>
</dbReference>
<gene>
    <name evidence="9" type="ORF">BECKH772A_GA0070896_100574</name>
    <name evidence="10" type="ORF">BECKH772B_GA0070898_100593</name>
    <name evidence="11" type="ORF">BECKH772C_GA0070978_100554</name>
</gene>
<dbReference type="SUPFAM" id="SSF88723">
    <property type="entry name" value="PIN domain-like"/>
    <property type="match status" value="1"/>
</dbReference>
<dbReference type="CDD" id="cd18738">
    <property type="entry name" value="PIN_VapC4-5_FitB-like"/>
    <property type="match status" value="1"/>
</dbReference>
<dbReference type="EMBL" id="CAADFI010000059">
    <property type="protein sequence ID" value="VFJ94298.1"/>
    <property type="molecule type" value="Genomic_DNA"/>
</dbReference>
<dbReference type="PANTHER" id="PTHR33653:SF1">
    <property type="entry name" value="RIBONUCLEASE VAPC2"/>
    <property type="match status" value="1"/>
</dbReference>
<evidence type="ECO:0000256" key="5">
    <source>
        <dbReference type="ARBA" id="ARBA00022801"/>
    </source>
</evidence>
<evidence type="ECO:0000259" key="8">
    <source>
        <dbReference type="Pfam" id="PF01850"/>
    </source>
</evidence>
<proteinExistence type="inferred from homology"/>
<comment type="cofactor">
    <cofactor evidence="1">
        <name>Mg(2+)</name>
        <dbReference type="ChEBI" id="CHEBI:18420"/>
    </cofactor>
</comment>
<evidence type="ECO:0000313" key="10">
    <source>
        <dbReference type="EMBL" id="VFJ94298.1"/>
    </source>
</evidence>
<sequence>MRVALDTNAIIYLQKGLWSDDPPSGESLISVITEIELFSFPGLTNEQQAWLRRFIDNMNVVGIDEEIKQRAIALRRDHRLKLPDAIIAATTIRFDAVLYSNDKRFVGLPSLQHHGLTLRGETA</sequence>
<keyword evidence="3" id="KW-0540">Nuclease</keyword>
<dbReference type="InterPro" id="IPR050556">
    <property type="entry name" value="Type_II_TA_system_RNase"/>
</dbReference>
<dbReference type="EMBL" id="CAADFG010000057">
    <property type="protein sequence ID" value="VFJ93471.1"/>
    <property type="molecule type" value="Genomic_DNA"/>
</dbReference>
<evidence type="ECO:0000256" key="6">
    <source>
        <dbReference type="ARBA" id="ARBA00022842"/>
    </source>
</evidence>
<evidence type="ECO:0000256" key="1">
    <source>
        <dbReference type="ARBA" id="ARBA00001946"/>
    </source>
</evidence>
<dbReference type="EMBL" id="CAADFJ010000055">
    <property type="protein sequence ID" value="VFK00909.1"/>
    <property type="molecule type" value="Genomic_DNA"/>
</dbReference>
<dbReference type="AlphaFoldDB" id="A0A450ULR3"/>
<name>A0A450ULR3_9GAMM</name>
<reference evidence="9" key="1">
    <citation type="submission" date="2019-02" db="EMBL/GenBank/DDBJ databases">
        <authorList>
            <person name="Gruber-Vodicka R. H."/>
            <person name="Seah K. B. B."/>
        </authorList>
    </citation>
    <scope>NUCLEOTIDE SEQUENCE</scope>
    <source>
        <strain evidence="11">BECK_SA2B12</strain>
        <strain evidence="9">BECK_SA2B15</strain>
        <strain evidence="10">BECK_SA2B20</strain>
    </source>
</reference>
<dbReference type="GO" id="GO:0016787">
    <property type="term" value="F:hydrolase activity"/>
    <property type="evidence" value="ECO:0007669"/>
    <property type="project" value="UniProtKB-KW"/>
</dbReference>
<dbReference type="Pfam" id="PF01850">
    <property type="entry name" value="PIN"/>
    <property type="match status" value="1"/>
</dbReference>
<evidence type="ECO:0000313" key="9">
    <source>
        <dbReference type="EMBL" id="VFJ93471.1"/>
    </source>
</evidence>
<organism evidence="9">
    <name type="scientific">Candidatus Kentrum eta</name>
    <dbReference type="NCBI Taxonomy" id="2126337"/>
    <lineage>
        <taxon>Bacteria</taxon>
        <taxon>Pseudomonadati</taxon>
        <taxon>Pseudomonadota</taxon>
        <taxon>Gammaproteobacteria</taxon>
        <taxon>Candidatus Kentrum</taxon>
    </lineage>
</organism>
<evidence type="ECO:0000256" key="2">
    <source>
        <dbReference type="ARBA" id="ARBA00022649"/>
    </source>
</evidence>
<evidence type="ECO:0000256" key="7">
    <source>
        <dbReference type="ARBA" id="ARBA00038093"/>
    </source>
</evidence>